<keyword evidence="1" id="KW-0472">Membrane</keyword>
<dbReference type="Proteomes" id="UP001303115">
    <property type="component" value="Unassembled WGS sequence"/>
</dbReference>
<sequence>MARSRFPAPYAILHLGLRFISVGLCIATLASASYATSRGGYGTGMIGAFIAAIFAMLVDLAEISGLVDPARDVRRLTESTILYLELLTIAICGIVPVMVLMAYTGLQRHDCEDWHPKTECDAAEAVRREVQLYVFLAWILPMGLV</sequence>
<evidence type="ECO:0000256" key="1">
    <source>
        <dbReference type="SAM" id="Phobius"/>
    </source>
</evidence>
<evidence type="ECO:0000313" key="3">
    <source>
        <dbReference type="Proteomes" id="UP001303115"/>
    </source>
</evidence>
<keyword evidence="1" id="KW-1133">Transmembrane helix</keyword>
<feature type="transmembrane region" description="Helical" evidence="1">
    <location>
        <begin position="82"/>
        <end position="103"/>
    </location>
</feature>
<feature type="transmembrane region" description="Helical" evidence="1">
    <location>
        <begin position="12"/>
        <end position="35"/>
    </location>
</feature>
<protein>
    <submittedName>
        <fullName evidence="2">Uncharacterized protein</fullName>
    </submittedName>
</protein>
<accession>A0AAN6PBI1</accession>
<keyword evidence="3" id="KW-1185">Reference proteome</keyword>
<keyword evidence="1" id="KW-0812">Transmembrane</keyword>
<name>A0AAN6PBI1_9PEZI</name>
<organism evidence="2 3">
    <name type="scientific">Parachaetomium inaequale</name>
    <dbReference type="NCBI Taxonomy" id="2588326"/>
    <lineage>
        <taxon>Eukaryota</taxon>
        <taxon>Fungi</taxon>
        <taxon>Dikarya</taxon>
        <taxon>Ascomycota</taxon>
        <taxon>Pezizomycotina</taxon>
        <taxon>Sordariomycetes</taxon>
        <taxon>Sordariomycetidae</taxon>
        <taxon>Sordariales</taxon>
        <taxon>Chaetomiaceae</taxon>
        <taxon>Parachaetomium</taxon>
    </lineage>
</organism>
<gene>
    <name evidence="2" type="ORF">C8A01DRAFT_17990</name>
</gene>
<dbReference type="AlphaFoldDB" id="A0AAN6PBI1"/>
<reference evidence="3" key="1">
    <citation type="journal article" date="2023" name="Mol. Phylogenet. Evol.">
        <title>Genome-scale phylogeny and comparative genomics of the fungal order Sordariales.</title>
        <authorList>
            <person name="Hensen N."/>
            <person name="Bonometti L."/>
            <person name="Westerberg I."/>
            <person name="Brannstrom I.O."/>
            <person name="Guillou S."/>
            <person name="Cros-Aarteil S."/>
            <person name="Calhoun S."/>
            <person name="Haridas S."/>
            <person name="Kuo A."/>
            <person name="Mondo S."/>
            <person name="Pangilinan J."/>
            <person name="Riley R."/>
            <person name="LaButti K."/>
            <person name="Andreopoulos B."/>
            <person name="Lipzen A."/>
            <person name="Chen C."/>
            <person name="Yan M."/>
            <person name="Daum C."/>
            <person name="Ng V."/>
            <person name="Clum A."/>
            <person name="Steindorff A."/>
            <person name="Ohm R.A."/>
            <person name="Martin F."/>
            <person name="Silar P."/>
            <person name="Natvig D.O."/>
            <person name="Lalanne C."/>
            <person name="Gautier V."/>
            <person name="Ament-Velasquez S.L."/>
            <person name="Kruys A."/>
            <person name="Hutchinson M.I."/>
            <person name="Powell A.J."/>
            <person name="Barry K."/>
            <person name="Miller A.N."/>
            <person name="Grigoriev I.V."/>
            <person name="Debuchy R."/>
            <person name="Gladieux P."/>
            <person name="Hiltunen Thoren M."/>
            <person name="Johannesson H."/>
        </authorList>
    </citation>
    <scope>NUCLEOTIDE SEQUENCE [LARGE SCALE GENOMIC DNA]</scope>
    <source>
        <strain evidence="3">CBS 284.82</strain>
    </source>
</reference>
<feature type="transmembrane region" description="Helical" evidence="1">
    <location>
        <begin position="41"/>
        <end position="61"/>
    </location>
</feature>
<evidence type="ECO:0000313" key="2">
    <source>
        <dbReference type="EMBL" id="KAK4035305.1"/>
    </source>
</evidence>
<proteinExistence type="predicted"/>
<comment type="caution">
    <text evidence="2">The sequence shown here is derived from an EMBL/GenBank/DDBJ whole genome shotgun (WGS) entry which is preliminary data.</text>
</comment>
<dbReference type="EMBL" id="MU854448">
    <property type="protein sequence ID" value="KAK4035305.1"/>
    <property type="molecule type" value="Genomic_DNA"/>
</dbReference>